<name>A0A2R6NRY1_9APHY</name>
<reference evidence="3 4" key="1">
    <citation type="submission" date="2018-02" db="EMBL/GenBank/DDBJ databases">
        <title>Genome sequence of the basidiomycete white-rot fungus Phlebia centrifuga.</title>
        <authorList>
            <person name="Granchi Z."/>
            <person name="Peng M."/>
            <person name="de Vries R.P."/>
            <person name="Hilden K."/>
            <person name="Makela M.R."/>
            <person name="Grigoriev I."/>
            <person name="Riley R."/>
        </authorList>
    </citation>
    <scope>NUCLEOTIDE SEQUENCE [LARGE SCALE GENOMIC DNA]</scope>
    <source>
        <strain evidence="3 4">FBCC195</strain>
    </source>
</reference>
<feature type="region of interest" description="Disordered" evidence="1">
    <location>
        <begin position="1629"/>
        <end position="1682"/>
    </location>
</feature>
<feature type="compositionally biased region" description="Low complexity" evidence="1">
    <location>
        <begin position="28"/>
        <end position="54"/>
    </location>
</feature>
<dbReference type="InterPro" id="IPR011993">
    <property type="entry name" value="PH-like_dom_sf"/>
</dbReference>
<keyword evidence="4" id="KW-1185">Reference proteome</keyword>
<feature type="region of interest" description="Disordered" evidence="1">
    <location>
        <begin position="642"/>
        <end position="1451"/>
    </location>
</feature>
<dbReference type="Proteomes" id="UP000186601">
    <property type="component" value="Unassembled WGS sequence"/>
</dbReference>
<feature type="compositionally biased region" description="Low complexity" evidence="1">
    <location>
        <begin position="980"/>
        <end position="993"/>
    </location>
</feature>
<dbReference type="Pfam" id="PF25381">
    <property type="entry name" value="PH_26"/>
    <property type="match status" value="1"/>
</dbReference>
<dbReference type="SMART" id="SM00233">
    <property type="entry name" value="PH"/>
    <property type="match status" value="1"/>
</dbReference>
<feature type="compositionally biased region" description="Polar residues" evidence="1">
    <location>
        <begin position="1242"/>
        <end position="1254"/>
    </location>
</feature>
<feature type="compositionally biased region" description="Low complexity" evidence="1">
    <location>
        <begin position="1101"/>
        <end position="1110"/>
    </location>
</feature>
<feature type="region of interest" description="Disordered" evidence="1">
    <location>
        <begin position="582"/>
        <end position="630"/>
    </location>
</feature>
<feature type="compositionally biased region" description="Low complexity" evidence="1">
    <location>
        <begin position="1"/>
        <end position="11"/>
    </location>
</feature>
<dbReference type="OrthoDB" id="5563754at2759"/>
<evidence type="ECO:0000313" key="3">
    <source>
        <dbReference type="EMBL" id="PSR75608.1"/>
    </source>
</evidence>
<feature type="compositionally biased region" description="Pro residues" evidence="1">
    <location>
        <begin position="783"/>
        <end position="800"/>
    </location>
</feature>
<feature type="compositionally biased region" description="Pro residues" evidence="1">
    <location>
        <begin position="1118"/>
        <end position="1131"/>
    </location>
</feature>
<feature type="compositionally biased region" description="Polar residues" evidence="1">
    <location>
        <begin position="681"/>
        <end position="704"/>
    </location>
</feature>
<feature type="compositionally biased region" description="Polar residues" evidence="1">
    <location>
        <begin position="93"/>
        <end position="103"/>
    </location>
</feature>
<feature type="compositionally biased region" description="Basic and acidic residues" evidence="1">
    <location>
        <begin position="1390"/>
        <end position="1404"/>
    </location>
</feature>
<feature type="compositionally biased region" description="Low complexity" evidence="1">
    <location>
        <begin position="1157"/>
        <end position="1175"/>
    </location>
</feature>
<feature type="compositionally biased region" description="Low complexity" evidence="1">
    <location>
        <begin position="584"/>
        <end position="598"/>
    </location>
</feature>
<feature type="compositionally biased region" description="Low complexity" evidence="1">
    <location>
        <begin position="958"/>
        <end position="973"/>
    </location>
</feature>
<feature type="region of interest" description="Disordered" evidence="1">
    <location>
        <begin position="1"/>
        <end position="183"/>
    </location>
</feature>
<feature type="compositionally biased region" description="Pro residues" evidence="1">
    <location>
        <begin position="883"/>
        <end position="893"/>
    </location>
</feature>
<feature type="compositionally biased region" description="Low complexity" evidence="1">
    <location>
        <begin position="713"/>
        <end position="729"/>
    </location>
</feature>
<evidence type="ECO:0000259" key="2">
    <source>
        <dbReference type="SMART" id="SM00233"/>
    </source>
</evidence>
<feature type="compositionally biased region" description="Low complexity" evidence="1">
    <location>
        <begin position="1321"/>
        <end position="1331"/>
    </location>
</feature>
<feature type="compositionally biased region" description="Low complexity" evidence="1">
    <location>
        <begin position="165"/>
        <end position="175"/>
    </location>
</feature>
<feature type="compositionally biased region" description="Polar residues" evidence="1">
    <location>
        <begin position="1645"/>
        <end position="1663"/>
    </location>
</feature>
<feature type="compositionally biased region" description="Polar residues" evidence="1">
    <location>
        <begin position="1053"/>
        <end position="1082"/>
    </location>
</feature>
<dbReference type="SUPFAM" id="SSF50729">
    <property type="entry name" value="PH domain-like"/>
    <property type="match status" value="1"/>
</dbReference>
<gene>
    <name evidence="3" type="ORF">PHLCEN_2v9088</name>
</gene>
<feature type="compositionally biased region" description="Basic and acidic residues" evidence="1">
    <location>
        <begin position="732"/>
        <end position="743"/>
    </location>
</feature>
<dbReference type="InterPro" id="IPR001849">
    <property type="entry name" value="PH_domain"/>
</dbReference>
<dbReference type="Gene3D" id="2.30.29.30">
    <property type="entry name" value="Pleckstrin-homology domain (PH domain)/Phosphotyrosine-binding domain (PTB)"/>
    <property type="match status" value="1"/>
</dbReference>
<feature type="compositionally biased region" description="Polar residues" evidence="1">
    <location>
        <begin position="123"/>
        <end position="158"/>
    </location>
</feature>
<feature type="compositionally biased region" description="Basic and acidic residues" evidence="1">
    <location>
        <begin position="1430"/>
        <end position="1439"/>
    </location>
</feature>
<feature type="compositionally biased region" description="Basic residues" evidence="1">
    <location>
        <begin position="1176"/>
        <end position="1192"/>
    </location>
</feature>
<feature type="compositionally biased region" description="Basic and acidic residues" evidence="1">
    <location>
        <begin position="1227"/>
        <end position="1238"/>
    </location>
</feature>
<sequence length="1682" mass="182108">MASTSPSSSPRWDSRWDHRNSGFVSPAQLQQWRQQQQQHEFQSAPAEPQSQAQPGMQRTTSRQDALPAQGPPPMPPTHTRSSSHFSLFKSKPQHNPQPSTASLPSRPVDSDPGEFGHQPRPPTSSQATSQATLVQNSKAPNVHTMSPGNGEGPTSQGQPPDVSTGPVGAPASGSVPPSPLPPLHPEIRSIVQLTIAHGRKIYFAGPLVRRVERQADGHRPTKDEGWRDVWGQLGGTTLSLWDMKEIEEASKQGRQVPPSYVNIMDAFVQVLGSVTIPATATSPSKKYTNVLTLNTAGMNLLLFSCPSTQALLSWTAALRLASWEKARLEEMYTAHLIRITLNDGRDAPTPLSHGKMEGWVRLRIAGQTEWKRLWMVVVAGGLSQDAVSVSSADQRPGSPQVLKKKRISSLFSRDHSPARSVPAKSFLQLFMSNKPKEKKKAVLTLREVTQAFAVYPERPELISHSSLMKVEGTLGDEELAGSLKNREAWLMLMPEQEAKNTIASEMLKWLIGVHDAFELYGRPRLYSWDPRDPRSMMFAYPIGPSKDLLFLDRELAEHLDPRDDRTSANRSQLKHILWERMRGSPEQSQSPGSGKDQPPTLPPLPDMTMRDEDTFSGPTAGPSGSQAMQLPPLQFESSRNEHALPELPSSTPIHRVLAPITERSDPQQSRSISMEPPANGFSASQSPPFLNQSTIGPGKTQDSTVLGEGVSASPTQTSPTQTSLTQPSSYEADLRNRHSEDSHVVPPSRPESKLDYFGTRQVTSPPLQNYTDTMNGKYSEPVPQHPPSAPQSPVGIPPPFSYVSKDLPVPASPRPSVHAHSQTTFDPSSPGPASPNFSALTSPYSIPDSPPVMRRPESRHSLLQDLPSPVAPTRRTNGSAPASPIPPSVPAPPLMSVQPQPLVRSPPIISQASPVEPEQDLLREAGALYYMRHIEQNQPTMSRRPPPPVGNDEDSETDSGSSYSPSPGGTHHGATSPFQTNTRPTSTSPPASSYLSHRGPPPTAFGQNSMAAASLDTAVAAMPPRMATGPVRKPSGARAAPVSKTLAARREGLQQQHPPDVYESNQYGQSEEQYSDEASQVPRQLPPRMVAYDDHEDNADAADALAALSFLEREELPPPEPKSSVPPPPAIPQGTDSPSPSPPPSAEGGVRSSFAPSRQANQRKAQSQAQQAAHHAAVHKPGRINGRQKKKARDPGAWGESSDEEEDDDDEEEEEEEEEEDADSDAEPPKKDEGRLDPRGSGAQSQASYPSTRGPSPARAPTGENNGYPRRPRDLPQLPQAPGQTPPGGSEEYLNPQPRRFVSDQFSEAGRRSMYPEGPRRQASPAQRPPQEFANPGAARQNMWSQVLERQGGGPEPSNSRDTFVQLEPPSQTMTKAFAPHGLLSAGLQDKQDRSAKRQEELARETGASLINVPNKPPPPQTGLLGAVTAHERERKREGGLGATLTEREREKRLAEERQRKLDEFQRMQLDQMQQGGSMYGGMGMPPQFTGYNPMMGNPMMMGMNPMMTGGWGYPNMMNTQHMFAAQQAAQAYQQAMMAFSTTGSQAGGEAGGANTPLNPMMTGGGMSMAGFDPRLSMMGMPMMSPSMTGMGMGQGMPPMVPGMGQGMGQMNPMGMGMGGIGMQMTGGSNFDARYSPGNDGAAGSQLQYSQNSSALGQGSPSGTRPLDHLDEAGKRIADDVR</sequence>
<protein>
    <recommendedName>
        <fullName evidence="2">PH domain-containing protein</fullName>
    </recommendedName>
</protein>
<accession>A0A2R6NRY1</accession>
<feature type="compositionally biased region" description="Polar residues" evidence="1">
    <location>
        <begin position="760"/>
        <end position="776"/>
    </location>
</feature>
<dbReference type="EMBL" id="MLYV02000883">
    <property type="protein sequence ID" value="PSR75608.1"/>
    <property type="molecule type" value="Genomic_DNA"/>
</dbReference>
<feature type="compositionally biased region" description="Acidic residues" evidence="1">
    <location>
        <begin position="1201"/>
        <end position="1226"/>
    </location>
</feature>
<organism evidence="3 4">
    <name type="scientific">Hermanssonia centrifuga</name>
    <dbReference type="NCBI Taxonomy" id="98765"/>
    <lineage>
        <taxon>Eukaryota</taxon>
        <taxon>Fungi</taxon>
        <taxon>Dikarya</taxon>
        <taxon>Basidiomycota</taxon>
        <taxon>Agaricomycotina</taxon>
        <taxon>Agaricomycetes</taxon>
        <taxon>Polyporales</taxon>
        <taxon>Meruliaceae</taxon>
        <taxon>Hermanssonia</taxon>
    </lineage>
</organism>
<evidence type="ECO:0000256" key="1">
    <source>
        <dbReference type="SAM" id="MobiDB-lite"/>
    </source>
</evidence>
<evidence type="ECO:0000313" key="4">
    <source>
        <dbReference type="Proteomes" id="UP000186601"/>
    </source>
</evidence>
<comment type="caution">
    <text evidence="3">The sequence shown here is derived from an EMBL/GenBank/DDBJ whole genome shotgun (WGS) entry which is preliminary data.</text>
</comment>
<feature type="compositionally biased region" description="Polar residues" evidence="1">
    <location>
        <begin position="1357"/>
        <end position="1375"/>
    </location>
</feature>
<feature type="compositionally biased region" description="Polar residues" evidence="1">
    <location>
        <begin position="835"/>
        <end position="844"/>
    </location>
</feature>
<feature type="compositionally biased region" description="Basic and acidic residues" evidence="1">
    <location>
        <begin position="1666"/>
        <end position="1682"/>
    </location>
</feature>
<feature type="domain" description="PH" evidence="2">
    <location>
        <begin position="201"/>
        <end position="325"/>
    </location>
</feature>
<dbReference type="InterPro" id="IPR058155">
    <property type="entry name" value="Skg3/CAF120-like_PH"/>
</dbReference>
<dbReference type="STRING" id="98765.A0A2R6NRY1"/>
<proteinExistence type="predicted"/>